<organism evidence="2 3">
    <name type="scientific">Acidianus manzaensis</name>
    <dbReference type="NCBI Taxonomy" id="282676"/>
    <lineage>
        <taxon>Archaea</taxon>
        <taxon>Thermoproteota</taxon>
        <taxon>Thermoprotei</taxon>
        <taxon>Sulfolobales</taxon>
        <taxon>Sulfolobaceae</taxon>
        <taxon>Acidianus</taxon>
    </lineage>
</organism>
<evidence type="ECO:0000313" key="3">
    <source>
        <dbReference type="Proteomes" id="UP000193404"/>
    </source>
</evidence>
<keyword evidence="1" id="KW-0812">Transmembrane</keyword>
<keyword evidence="1" id="KW-0472">Membrane</keyword>
<dbReference type="GeneID" id="41591710"/>
<keyword evidence="3" id="KW-1185">Reference proteome</keyword>
<sequence length="569" mass="63170">MRSIVILGFIILFTTLISPITLVNSLSNSVNISGKVSLNYPLISNSLQYDGHYLEFFIKMNLRLNGTESITGSNNLSITIISSKLYYIYDNKNYQLFSKMNVSSISTAIYDGKVLLVFIASSPNSSGLYYSLFNGTSWTLPTQLASGYFYSVMTNGSYILALFKQSGFSSLNILVFRDFQFIENINISNKSLDISSGSIVAFGENCIAIQNISSNELLREINSIDGLSSNTFTDYIYIFNFDGKLINKIGPITSALSISNSTDYFITILDIQVSNLTFSEVSLYYVNGKILHSWKINAVVISAYMDYPNIIGIEYAYNLNQLSGSNYMFTLIQVKKNGLWYNYTELINPSIKEEDLSQGKIILNLPIFIGIYSNQIIFENTTLEKNINFNLGQEDLTVSGNPVTKNVDFSKPPEPNVTVSTIQFNGYTLLDISYSIENYSYYGISDVYVIINKSIISTSNLPFNTVSYSITSNGTYKVSVIAENIFGNSTTSKTIEITVKPTAVSHSNVTSTYKENTSSMPNTSSKISTKISSESSVSPITKFSFYIGYVIVAGILISILVILIARKSK</sequence>
<dbReference type="Proteomes" id="UP000193404">
    <property type="component" value="Chromosome"/>
</dbReference>
<evidence type="ECO:0000256" key="1">
    <source>
        <dbReference type="SAM" id="Phobius"/>
    </source>
</evidence>
<dbReference type="RefSeq" id="WP_148692504.1">
    <property type="nucleotide sequence ID" value="NZ_CP020477.1"/>
</dbReference>
<keyword evidence="1" id="KW-1133">Transmembrane helix</keyword>
<feature type="transmembrane region" description="Helical" evidence="1">
    <location>
        <begin position="543"/>
        <end position="565"/>
    </location>
</feature>
<dbReference type="EMBL" id="CP020477">
    <property type="protein sequence ID" value="ARM76708.1"/>
    <property type="molecule type" value="Genomic_DNA"/>
</dbReference>
<proteinExistence type="predicted"/>
<reference evidence="2 3" key="1">
    <citation type="submission" date="2017-03" db="EMBL/GenBank/DDBJ databases">
        <title>Sulfur activation and transportation mechanism of thermophilic Archaea Acidianus manzaensis YN-25.</title>
        <authorList>
            <person name="Ma Y."/>
            <person name="Yang Y."/>
            <person name="Xia J."/>
        </authorList>
    </citation>
    <scope>NUCLEOTIDE SEQUENCE [LARGE SCALE GENOMIC DNA]</scope>
    <source>
        <strain evidence="2 3">YN-25</strain>
    </source>
</reference>
<evidence type="ECO:0000313" key="2">
    <source>
        <dbReference type="EMBL" id="ARM76708.1"/>
    </source>
</evidence>
<dbReference type="KEGG" id="aman:B6F84_12260"/>
<accession>A0A1W6K2F1</accession>
<dbReference type="AlphaFoldDB" id="A0A1W6K2F1"/>
<protein>
    <submittedName>
        <fullName evidence="2">Uncharacterized protein</fullName>
    </submittedName>
</protein>
<gene>
    <name evidence="2" type="ORF">B6F84_12260</name>
</gene>
<name>A0A1W6K2F1_9CREN</name>
<dbReference type="STRING" id="282676.B6F84_12260"/>